<dbReference type="EMBL" id="CP003130">
    <property type="protein sequence ID" value="AEU38339.1"/>
    <property type="molecule type" value="Genomic_DNA"/>
</dbReference>
<dbReference type="InterPro" id="IPR001242">
    <property type="entry name" value="Condensation_dom"/>
</dbReference>
<sequence length="432" mass="48971">MKRKLSAIECMIDGNIVYMVRLEGSFQVDRLREALARVQRKHPALRMVLRKQKDGLYYEENCAPDVPLRIVPRIAEDDYKRESLTELGTAFVEDRSLLRAVWLPAETESDLLLVTSHRICDGMSMLTIVREVLFALHSDQELVPYEPITAKVMIGDYEPPQPWKRKLIASLLNNALRLLPASRRPLENKEYALEWGVGQALTDALKQRCKAEGVSIHAALVIALDRALLQVLGEKKLPGWIESPMDARRGRLASLKSDMLFFGGGSLKMRTGQASEEEFWTKGRSVHEEIRRMIDQEMEAIPGRYSFNELLRPVPHGRIQTMVQLGDALKVNGSWNRMALSNLGNVAVSDSSAPFRVKDLRLYVHSFNFRLLGIVAYAFNGEMRFYYVGDEKCLSVEQANALKNEFMTQLQRQVAPLQEAAKEVLHMAGTTA</sequence>
<keyword evidence="3" id="KW-1185">Reference proteome</keyword>
<name>G8NQ05_GRAMM</name>
<dbReference type="GO" id="GO:0003824">
    <property type="term" value="F:catalytic activity"/>
    <property type="evidence" value="ECO:0007669"/>
    <property type="project" value="InterPro"/>
</dbReference>
<dbReference type="InterPro" id="IPR023213">
    <property type="entry name" value="CAT-like_dom_sf"/>
</dbReference>
<dbReference type="RefSeq" id="WP_014267210.1">
    <property type="nucleotide sequence ID" value="NC_016631.1"/>
</dbReference>
<dbReference type="eggNOG" id="COG1020">
    <property type="taxonomic scope" value="Bacteria"/>
</dbReference>
<dbReference type="InterPro" id="IPR052058">
    <property type="entry name" value="Alcohol_O-acetyltransferase"/>
</dbReference>
<proteinExistence type="predicted"/>
<dbReference type="Proteomes" id="UP000007113">
    <property type="component" value="Chromosome"/>
</dbReference>
<dbReference type="AlphaFoldDB" id="G8NQ05"/>
<protein>
    <submittedName>
        <fullName evidence="2">Condensation domain protein</fullName>
    </submittedName>
</protein>
<dbReference type="HOGENOM" id="CLU_048554_0_0_0"/>
<evidence type="ECO:0000313" key="3">
    <source>
        <dbReference type="Proteomes" id="UP000007113"/>
    </source>
</evidence>
<dbReference type="OrthoDB" id="105616at2"/>
<dbReference type="Pfam" id="PF00668">
    <property type="entry name" value="Condensation"/>
    <property type="match status" value="1"/>
</dbReference>
<dbReference type="SUPFAM" id="SSF52777">
    <property type="entry name" value="CoA-dependent acyltransferases"/>
    <property type="match status" value="2"/>
</dbReference>
<organism evidence="2 3">
    <name type="scientific">Granulicella mallensis (strain ATCC BAA-1857 / DSM 23137 / MP5ACTX8)</name>
    <dbReference type="NCBI Taxonomy" id="682795"/>
    <lineage>
        <taxon>Bacteria</taxon>
        <taxon>Pseudomonadati</taxon>
        <taxon>Acidobacteriota</taxon>
        <taxon>Terriglobia</taxon>
        <taxon>Terriglobales</taxon>
        <taxon>Acidobacteriaceae</taxon>
        <taxon>Granulicella</taxon>
    </lineage>
</organism>
<dbReference type="KEGG" id="gma:AciX8_4058"/>
<evidence type="ECO:0000313" key="2">
    <source>
        <dbReference type="EMBL" id="AEU38339.1"/>
    </source>
</evidence>
<dbReference type="PANTHER" id="PTHR28037">
    <property type="entry name" value="ALCOHOL O-ACETYLTRANSFERASE 1-RELATED"/>
    <property type="match status" value="1"/>
</dbReference>
<dbReference type="STRING" id="682795.AciX8_4058"/>
<dbReference type="Gene3D" id="3.30.559.10">
    <property type="entry name" value="Chloramphenicol acetyltransferase-like domain"/>
    <property type="match status" value="1"/>
</dbReference>
<evidence type="ECO:0000259" key="1">
    <source>
        <dbReference type="Pfam" id="PF00668"/>
    </source>
</evidence>
<reference evidence="2 3" key="1">
    <citation type="submission" date="2011-11" db="EMBL/GenBank/DDBJ databases">
        <title>Complete sequence of Granulicella mallensis MP5ACTX8.</title>
        <authorList>
            <consortium name="US DOE Joint Genome Institute"/>
            <person name="Lucas S."/>
            <person name="Copeland A."/>
            <person name="Lapidus A."/>
            <person name="Cheng J.-F."/>
            <person name="Goodwin L."/>
            <person name="Pitluck S."/>
            <person name="Peters L."/>
            <person name="Lu M."/>
            <person name="Detter J.C."/>
            <person name="Han C."/>
            <person name="Tapia R."/>
            <person name="Land M."/>
            <person name="Hauser L."/>
            <person name="Kyrpides N."/>
            <person name="Ivanova N."/>
            <person name="Mikhailova N."/>
            <person name="Pagani I."/>
            <person name="Rawat S."/>
            <person name="Mannisto M."/>
            <person name="Haggblom M."/>
            <person name="Woyke T."/>
        </authorList>
    </citation>
    <scope>NUCLEOTIDE SEQUENCE [LARGE SCALE GENOMIC DNA]</scope>
    <source>
        <strain evidence="3">ATCC BAA-1857 / DSM 23137 / MP5ACTX8</strain>
    </source>
</reference>
<feature type="domain" description="Condensation" evidence="1">
    <location>
        <begin position="17"/>
        <end position="235"/>
    </location>
</feature>
<dbReference type="PANTHER" id="PTHR28037:SF1">
    <property type="entry name" value="ALCOHOL O-ACETYLTRANSFERASE 1-RELATED"/>
    <property type="match status" value="1"/>
</dbReference>
<accession>G8NQ05</accession>
<gene>
    <name evidence="2" type="ordered locus">AciX8_4058</name>
</gene>
<dbReference type="Gene3D" id="3.30.559.30">
    <property type="entry name" value="Nonribosomal peptide synthetase, condensation domain"/>
    <property type="match status" value="1"/>
</dbReference>